<dbReference type="GO" id="GO:0008658">
    <property type="term" value="F:penicillin binding"/>
    <property type="evidence" value="ECO:0007669"/>
    <property type="project" value="InterPro"/>
</dbReference>
<evidence type="ECO:0000256" key="1">
    <source>
        <dbReference type="ARBA" id="ARBA00004167"/>
    </source>
</evidence>
<evidence type="ECO:0000256" key="14">
    <source>
        <dbReference type="SAM" id="Phobius"/>
    </source>
</evidence>
<gene>
    <name evidence="17" type="primary">mrdA</name>
    <name evidence="17" type="ORF">CJD36_016540</name>
</gene>
<dbReference type="InterPro" id="IPR036138">
    <property type="entry name" value="PBP_dimer_sf"/>
</dbReference>
<dbReference type="PANTHER" id="PTHR30627">
    <property type="entry name" value="PEPTIDOGLYCAN D,D-TRANSPEPTIDASE"/>
    <property type="match status" value="1"/>
</dbReference>
<comment type="subcellular location">
    <subcellularLocation>
        <location evidence="2">Cell membrane</location>
    </subcellularLocation>
    <subcellularLocation>
        <location evidence="1">Membrane</location>
        <topology evidence="1">Single-pass membrane protein</topology>
    </subcellularLocation>
</comment>
<keyword evidence="3" id="KW-1003">Cell membrane</keyword>
<evidence type="ECO:0000256" key="11">
    <source>
        <dbReference type="ARBA" id="ARBA00022989"/>
    </source>
</evidence>
<evidence type="ECO:0000256" key="4">
    <source>
        <dbReference type="ARBA" id="ARBA00022519"/>
    </source>
</evidence>
<evidence type="ECO:0000256" key="7">
    <source>
        <dbReference type="ARBA" id="ARBA00022692"/>
    </source>
</evidence>
<keyword evidence="11 14" id="KW-1133">Transmembrane helix</keyword>
<keyword evidence="18" id="KW-1185">Reference proteome</keyword>
<keyword evidence="9" id="KW-0133">Cell shape</keyword>
<dbReference type="InterPro" id="IPR012338">
    <property type="entry name" value="Beta-lactam/transpept-like"/>
</dbReference>
<dbReference type="GO" id="GO:0009002">
    <property type="term" value="F:serine-type D-Ala-D-Ala carboxypeptidase activity"/>
    <property type="evidence" value="ECO:0007669"/>
    <property type="project" value="InterPro"/>
</dbReference>
<feature type="domain" description="Penicillin-binding protein dimerisation" evidence="16">
    <location>
        <begin position="51"/>
        <end position="216"/>
    </location>
</feature>
<evidence type="ECO:0000256" key="3">
    <source>
        <dbReference type="ARBA" id="ARBA00022475"/>
    </source>
</evidence>
<evidence type="ECO:0000313" key="18">
    <source>
        <dbReference type="Proteomes" id="UP000239872"/>
    </source>
</evidence>
<dbReference type="GO" id="GO:0071972">
    <property type="term" value="F:peptidoglycan L,D-transpeptidase activity"/>
    <property type="evidence" value="ECO:0007669"/>
    <property type="project" value="TreeGrafter"/>
</dbReference>
<evidence type="ECO:0000259" key="16">
    <source>
        <dbReference type="Pfam" id="PF03717"/>
    </source>
</evidence>
<feature type="transmembrane region" description="Helical" evidence="14">
    <location>
        <begin position="12"/>
        <end position="30"/>
    </location>
</feature>
<dbReference type="Proteomes" id="UP000239872">
    <property type="component" value="Unassembled WGS sequence"/>
</dbReference>
<dbReference type="InterPro" id="IPR005311">
    <property type="entry name" value="PBP_dimer"/>
</dbReference>
<keyword evidence="12 14" id="KW-0472">Membrane</keyword>
<dbReference type="GO" id="GO:0071555">
    <property type="term" value="P:cell wall organization"/>
    <property type="evidence" value="ECO:0007669"/>
    <property type="project" value="UniProtKB-KW"/>
</dbReference>
<evidence type="ECO:0000256" key="5">
    <source>
        <dbReference type="ARBA" id="ARBA00022645"/>
    </source>
</evidence>
<dbReference type="OrthoDB" id="9766847at2"/>
<dbReference type="InterPro" id="IPR017790">
    <property type="entry name" value="Penicillin-binding_protein_2"/>
</dbReference>
<evidence type="ECO:0000256" key="8">
    <source>
        <dbReference type="ARBA" id="ARBA00022801"/>
    </source>
</evidence>
<proteinExistence type="predicted"/>
<dbReference type="GO" id="GO:0005886">
    <property type="term" value="C:plasma membrane"/>
    <property type="evidence" value="ECO:0007669"/>
    <property type="project" value="UniProtKB-SubCell"/>
</dbReference>
<dbReference type="Pfam" id="PF00905">
    <property type="entry name" value="Transpeptidase"/>
    <property type="match status" value="1"/>
</dbReference>
<dbReference type="GO" id="GO:0008360">
    <property type="term" value="P:regulation of cell shape"/>
    <property type="evidence" value="ECO:0007669"/>
    <property type="project" value="UniProtKB-KW"/>
</dbReference>
<evidence type="ECO:0000256" key="12">
    <source>
        <dbReference type="ARBA" id="ARBA00023136"/>
    </source>
</evidence>
<dbReference type="InterPro" id="IPR050515">
    <property type="entry name" value="Beta-lactam/transpept"/>
</dbReference>
<evidence type="ECO:0000256" key="9">
    <source>
        <dbReference type="ARBA" id="ARBA00022960"/>
    </source>
</evidence>
<dbReference type="Gene3D" id="3.30.1390.30">
    <property type="entry name" value="Penicillin-binding protein 2a, domain 3"/>
    <property type="match status" value="1"/>
</dbReference>
<keyword evidence="8" id="KW-0378">Hydrolase</keyword>
<protein>
    <submittedName>
        <fullName evidence="17">Penicillin-binding protein 2</fullName>
    </submittedName>
</protein>
<dbReference type="SUPFAM" id="SSF56601">
    <property type="entry name" value="beta-lactamase/transpeptidase-like"/>
    <property type="match status" value="1"/>
</dbReference>
<dbReference type="EMBL" id="PPSL01000004">
    <property type="protein sequence ID" value="PQJ10290.1"/>
    <property type="molecule type" value="Genomic_DNA"/>
</dbReference>
<evidence type="ECO:0000256" key="2">
    <source>
        <dbReference type="ARBA" id="ARBA00004236"/>
    </source>
</evidence>
<accession>A0A2S7STP9</accession>
<dbReference type="GO" id="GO:0009252">
    <property type="term" value="P:peptidoglycan biosynthetic process"/>
    <property type="evidence" value="ECO:0007669"/>
    <property type="project" value="UniProtKB-KW"/>
</dbReference>
<dbReference type="AlphaFoldDB" id="A0A2S7STP9"/>
<dbReference type="RefSeq" id="WP_105040299.1">
    <property type="nucleotide sequence ID" value="NZ_PPSL01000004.1"/>
</dbReference>
<evidence type="ECO:0000259" key="15">
    <source>
        <dbReference type="Pfam" id="PF00905"/>
    </source>
</evidence>
<comment type="caution">
    <text evidence="17">The sequence shown here is derived from an EMBL/GenBank/DDBJ whole genome shotgun (WGS) entry which is preliminary data.</text>
</comment>
<evidence type="ECO:0000256" key="10">
    <source>
        <dbReference type="ARBA" id="ARBA00022984"/>
    </source>
</evidence>
<keyword evidence="6" id="KW-0645">Protease</keyword>
<dbReference type="Gene3D" id="3.90.1310.10">
    <property type="entry name" value="Penicillin-binding protein 2a (Domain 2)"/>
    <property type="match status" value="1"/>
</dbReference>
<dbReference type="InterPro" id="IPR001460">
    <property type="entry name" value="PCN-bd_Tpept"/>
</dbReference>
<dbReference type="SUPFAM" id="SSF56519">
    <property type="entry name" value="Penicillin binding protein dimerisation domain"/>
    <property type="match status" value="1"/>
</dbReference>
<dbReference type="NCBIfam" id="TIGR03423">
    <property type="entry name" value="pbp2_mrdA"/>
    <property type="match status" value="1"/>
</dbReference>
<keyword evidence="7 14" id="KW-0812">Transmembrane</keyword>
<keyword evidence="10" id="KW-0573">Peptidoglycan synthesis</keyword>
<keyword evidence="13" id="KW-0961">Cell wall biogenesis/degradation</keyword>
<evidence type="ECO:0000256" key="13">
    <source>
        <dbReference type="ARBA" id="ARBA00023316"/>
    </source>
</evidence>
<evidence type="ECO:0000256" key="6">
    <source>
        <dbReference type="ARBA" id="ARBA00022670"/>
    </source>
</evidence>
<keyword evidence="5" id="KW-0121">Carboxypeptidase</keyword>
<name>A0A2S7STP9_9BACT</name>
<reference evidence="17 18" key="1">
    <citation type="submission" date="2018-01" db="EMBL/GenBank/DDBJ databases">
        <title>A novel member of the phylum Bacteroidetes isolated from glacier ice.</title>
        <authorList>
            <person name="Liu Q."/>
            <person name="Xin Y.-H."/>
        </authorList>
    </citation>
    <scope>NUCLEOTIDE SEQUENCE [LARGE SCALE GENOMIC DNA]</scope>
    <source>
        <strain evidence="17 18">RB1R16</strain>
    </source>
</reference>
<dbReference type="GO" id="GO:0006508">
    <property type="term" value="P:proteolysis"/>
    <property type="evidence" value="ECO:0007669"/>
    <property type="project" value="UniProtKB-KW"/>
</dbReference>
<organism evidence="17 18">
    <name type="scientific">Flavipsychrobacter stenotrophus</name>
    <dbReference type="NCBI Taxonomy" id="2077091"/>
    <lineage>
        <taxon>Bacteria</taxon>
        <taxon>Pseudomonadati</taxon>
        <taxon>Bacteroidota</taxon>
        <taxon>Chitinophagia</taxon>
        <taxon>Chitinophagales</taxon>
        <taxon>Chitinophagaceae</taxon>
        <taxon>Flavipsychrobacter</taxon>
    </lineage>
</organism>
<feature type="domain" description="Penicillin-binding protein transpeptidase" evidence="15">
    <location>
        <begin position="256"/>
        <end position="591"/>
    </location>
</feature>
<sequence>MSSAANPRQYIIQIIFLGVASVILLRLFFLQNFESKYKVMANDIAIYKKVVYPPRGVIYDRKGKVMLSNTTIYDLMVTPRNMKNFDTAQFCVAMGLDLPGFLKIMKGVQTRNIDVRQSTFMEQLSPEQTARFQENAFSFQGFELVERNIREYKNATAGIVLGYIGEVSLDMLKKDRYASYRQGDYTGLSGLELQYEEALRGQRGVHFMERDKFNRPKDPYRNGALDTMEISGKSLELYMDADLQSYAEKLMQNKVGSVVAIDPQTGGILTMVSSPCYDPNLLRGRDRAKNYGALYREATRPLFNRATQAAYPPGSTIKPMTGLVALSVGAITPSFGLGCFGSYNYCGRPIACEHHDAGHAANFRLALAHSCNSYFSHIFRMTIDYKGFGSVKVGLQKWHDYFSACGFGRQSGIDLPFEGKGLLPDTTTYNKMYRGVWNSCTVVFVGMGQGELALTPLQMANSMAIIANKGFYYIPHFVKSIGKNENDPQLKKYRERKTVLNIPDSSFSVVQQAMQDVVESGTAIGAKVDGVTVCAKTGTAENKAIVNGAVIKMANHSMFVAFAPREHPRIAIAVAVENSGFGATWAAPIASLLIEKYLKDSVSVKRKAVEDKMFNAKLINKYVYTIDSAIRLRDANNYAARVERKRAAESMKRAQDSLMFVRWMERRGRKK</sequence>
<dbReference type="Gene3D" id="3.40.710.10">
    <property type="entry name" value="DD-peptidase/beta-lactamase superfamily"/>
    <property type="match status" value="1"/>
</dbReference>
<dbReference type="PANTHER" id="PTHR30627:SF2">
    <property type="entry name" value="PEPTIDOGLYCAN D,D-TRANSPEPTIDASE MRDA"/>
    <property type="match status" value="1"/>
</dbReference>
<evidence type="ECO:0000313" key="17">
    <source>
        <dbReference type="EMBL" id="PQJ10290.1"/>
    </source>
</evidence>
<keyword evidence="4" id="KW-0997">Cell inner membrane</keyword>
<dbReference type="Pfam" id="PF03717">
    <property type="entry name" value="PBP_dimer"/>
    <property type="match status" value="1"/>
</dbReference>